<evidence type="ECO:0000313" key="13">
    <source>
        <dbReference type="EMBL" id="GCB78588.1"/>
    </source>
</evidence>
<evidence type="ECO:0000256" key="4">
    <source>
        <dbReference type="ARBA" id="ARBA00022757"/>
    </source>
</evidence>
<evidence type="ECO:0000256" key="10">
    <source>
        <dbReference type="ARBA" id="ARBA00038868"/>
    </source>
</evidence>
<organism evidence="13 14">
    <name type="scientific">Scyliorhinus torazame</name>
    <name type="common">Cloudy catshark</name>
    <name type="synonym">Catulus torazame</name>
    <dbReference type="NCBI Taxonomy" id="75743"/>
    <lineage>
        <taxon>Eukaryota</taxon>
        <taxon>Metazoa</taxon>
        <taxon>Chordata</taxon>
        <taxon>Craniata</taxon>
        <taxon>Vertebrata</taxon>
        <taxon>Chondrichthyes</taxon>
        <taxon>Elasmobranchii</taxon>
        <taxon>Galeomorphii</taxon>
        <taxon>Galeoidea</taxon>
        <taxon>Carcharhiniformes</taxon>
        <taxon>Scyliorhinidae</taxon>
        <taxon>Scyliorhinus</taxon>
    </lineage>
</organism>
<accession>A0A401PZP6</accession>
<dbReference type="GO" id="GO:0007586">
    <property type="term" value="P:digestion"/>
    <property type="evidence" value="ECO:0007669"/>
    <property type="project" value="UniProtKB-KW"/>
</dbReference>
<keyword evidence="2" id="KW-0964">Secreted</keyword>
<dbReference type="FunFam" id="2.40.10.10:FF:000005">
    <property type="entry name" value="Serine protease 37"/>
    <property type="match status" value="1"/>
</dbReference>
<keyword evidence="6 11" id="KW-0720">Serine protease</keyword>
<dbReference type="PRINTS" id="PR00722">
    <property type="entry name" value="CHYMOTRYPSIN"/>
</dbReference>
<dbReference type="Proteomes" id="UP000288216">
    <property type="component" value="Unassembled WGS sequence"/>
</dbReference>
<comment type="caution">
    <text evidence="13">The sequence shown here is derived from an EMBL/GenBank/DDBJ whole genome shotgun (WGS) entry which is preliminary data.</text>
</comment>
<evidence type="ECO:0000256" key="2">
    <source>
        <dbReference type="ARBA" id="ARBA00022525"/>
    </source>
</evidence>
<comment type="catalytic activity">
    <reaction evidence="9">
        <text>Preferential cleavage: Arg-|-Xaa, Lys-|-Xaa.</text>
        <dbReference type="EC" id="3.4.21.4"/>
    </reaction>
</comment>
<dbReference type="GO" id="GO:0006508">
    <property type="term" value="P:proteolysis"/>
    <property type="evidence" value="ECO:0007669"/>
    <property type="project" value="UniProtKB-KW"/>
</dbReference>
<reference evidence="13 14" key="1">
    <citation type="journal article" date="2018" name="Nat. Ecol. Evol.">
        <title>Shark genomes provide insights into elasmobranch evolution and the origin of vertebrates.</title>
        <authorList>
            <person name="Hara Y"/>
            <person name="Yamaguchi K"/>
            <person name="Onimaru K"/>
            <person name="Kadota M"/>
            <person name="Koyanagi M"/>
            <person name="Keeley SD"/>
            <person name="Tatsumi K"/>
            <person name="Tanaka K"/>
            <person name="Motone F"/>
            <person name="Kageyama Y"/>
            <person name="Nozu R"/>
            <person name="Adachi N"/>
            <person name="Nishimura O"/>
            <person name="Nakagawa R"/>
            <person name="Tanegashima C"/>
            <person name="Kiyatake I"/>
            <person name="Matsumoto R"/>
            <person name="Murakumo K"/>
            <person name="Nishida K"/>
            <person name="Terakita A"/>
            <person name="Kuratani S"/>
            <person name="Sato K"/>
            <person name="Hyodo S Kuraku.S."/>
        </authorList>
    </citation>
    <scope>NUCLEOTIDE SEQUENCE [LARGE SCALE GENOMIC DNA]</scope>
</reference>
<dbReference type="SUPFAM" id="SSF50494">
    <property type="entry name" value="Trypsin-like serine proteases"/>
    <property type="match status" value="1"/>
</dbReference>
<dbReference type="FunFam" id="2.40.10.10:FF:000008">
    <property type="entry name" value="Cationic trypsin"/>
    <property type="match status" value="1"/>
</dbReference>
<evidence type="ECO:0000256" key="11">
    <source>
        <dbReference type="RuleBase" id="RU363034"/>
    </source>
</evidence>
<dbReference type="InterPro" id="IPR050127">
    <property type="entry name" value="Serine_Proteases_S1"/>
</dbReference>
<keyword evidence="8" id="KW-1015">Disulfide bond</keyword>
<evidence type="ECO:0000256" key="1">
    <source>
        <dbReference type="ARBA" id="ARBA00004239"/>
    </source>
</evidence>
<dbReference type="InterPro" id="IPR033116">
    <property type="entry name" value="TRYPSIN_SER"/>
</dbReference>
<dbReference type="InterPro" id="IPR009003">
    <property type="entry name" value="Peptidase_S1_PA"/>
</dbReference>
<dbReference type="AlphaFoldDB" id="A0A401PZP6"/>
<keyword evidence="14" id="KW-1185">Reference proteome</keyword>
<dbReference type="PROSITE" id="PS50240">
    <property type="entry name" value="TRYPSIN_DOM"/>
    <property type="match status" value="1"/>
</dbReference>
<dbReference type="PROSITE" id="PS00134">
    <property type="entry name" value="TRYPSIN_HIS"/>
    <property type="match status" value="1"/>
</dbReference>
<evidence type="ECO:0000313" key="14">
    <source>
        <dbReference type="Proteomes" id="UP000288216"/>
    </source>
</evidence>
<keyword evidence="7" id="KW-0865">Zymogen</keyword>
<dbReference type="Pfam" id="PF00089">
    <property type="entry name" value="Trypsin"/>
    <property type="match status" value="1"/>
</dbReference>
<dbReference type="EC" id="3.4.21.4" evidence="10"/>
<dbReference type="InterPro" id="IPR043504">
    <property type="entry name" value="Peptidase_S1_PA_chymotrypsin"/>
</dbReference>
<evidence type="ECO:0000256" key="3">
    <source>
        <dbReference type="ARBA" id="ARBA00022670"/>
    </source>
</evidence>
<dbReference type="InterPro" id="IPR001254">
    <property type="entry name" value="Trypsin_dom"/>
</dbReference>
<keyword evidence="5 11" id="KW-0378">Hydrolase</keyword>
<evidence type="ECO:0000259" key="12">
    <source>
        <dbReference type="PROSITE" id="PS50240"/>
    </source>
</evidence>
<keyword evidence="4" id="KW-0222">Digestion</keyword>
<dbReference type="CDD" id="cd00190">
    <property type="entry name" value="Tryp_SPc"/>
    <property type="match status" value="1"/>
</dbReference>
<dbReference type="PROSITE" id="PS00135">
    <property type="entry name" value="TRYPSIN_SER"/>
    <property type="match status" value="1"/>
</dbReference>
<sequence>MCAFPMAAAFPGDEKIVGGYACSPHSVPWQASLNIGYHACGASLINDRWLVSAAHCWYYPSMMVVSLGDPSWERFEGTEQLVKVDNIFWHEKFDYSTLDHDIMLIKLAEPCIINQYIIPAKLPTSCAVDGTLCTVSGYGNVLSSGTQYPNELHCVDVPTMSFAECSAAYPGLITSTMMCAGFPQGGKDSCQGDSGGPLVCDGVLQGIVSWGYGCAEQNHPGVYTKVCSLLTWIHDTVANN</sequence>
<evidence type="ECO:0000256" key="8">
    <source>
        <dbReference type="ARBA" id="ARBA00023157"/>
    </source>
</evidence>
<dbReference type="PANTHER" id="PTHR24264:SF65">
    <property type="entry name" value="SRCR DOMAIN-CONTAINING PROTEIN"/>
    <property type="match status" value="1"/>
</dbReference>
<dbReference type="Gene3D" id="2.40.10.10">
    <property type="entry name" value="Trypsin-like serine proteases"/>
    <property type="match status" value="2"/>
</dbReference>
<feature type="domain" description="Peptidase S1" evidence="12">
    <location>
        <begin position="16"/>
        <end position="238"/>
    </location>
</feature>
<dbReference type="STRING" id="75743.A0A401PZP6"/>
<evidence type="ECO:0000256" key="9">
    <source>
        <dbReference type="ARBA" id="ARBA00036320"/>
    </source>
</evidence>
<dbReference type="OMA" id="NIGYHYC"/>
<name>A0A401PZP6_SCYTO</name>
<dbReference type="OrthoDB" id="10012881at2759"/>
<comment type="subcellular location">
    <subcellularLocation>
        <location evidence="1">Secreted</location>
        <location evidence="1">Extracellular space</location>
    </subcellularLocation>
</comment>
<evidence type="ECO:0000256" key="6">
    <source>
        <dbReference type="ARBA" id="ARBA00022825"/>
    </source>
</evidence>
<keyword evidence="3 11" id="KW-0645">Protease</keyword>
<dbReference type="PANTHER" id="PTHR24264">
    <property type="entry name" value="TRYPSIN-RELATED"/>
    <property type="match status" value="1"/>
</dbReference>
<proteinExistence type="predicted"/>
<protein>
    <recommendedName>
        <fullName evidence="10">trypsin</fullName>
        <ecNumber evidence="10">3.4.21.4</ecNumber>
    </recommendedName>
</protein>
<dbReference type="GO" id="GO:0005615">
    <property type="term" value="C:extracellular space"/>
    <property type="evidence" value="ECO:0007669"/>
    <property type="project" value="TreeGrafter"/>
</dbReference>
<dbReference type="InterPro" id="IPR001314">
    <property type="entry name" value="Peptidase_S1A"/>
</dbReference>
<dbReference type="InterPro" id="IPR018114">
    <property type="entry name" value="TRYPSIN_HIS"/>
</dbReference>
<gene>
    <name evidence="13" type="ORF">scyTo_0016838</name>
</gene>
<dbReference type="SMART" id="SM00020">
    <property type="entry name" value="Tryp_SPc"/>
    <property type="match status" value="1"/>
</dbReference>
<dbReference type="GO" id="GO:0004252">
    <property type="term" value="F:serine-type endopeptidase activity"/>
    <property type="evidence" value="ECO:0007669"/>
    <property type="project" value="UniProtKB-EC"/>
</dbReference>
<dbReference type="EMBL" id="BFAA01010475">
    <property type="protein sequence ID" value="GCB78588.1"/>
    <property type="molecule type" value="Genomic_DNA"/>
</dbReference>
<evidence type="ECO:0000256" key="5">
    <source>
        <dbReference type="ARBA" id="ARBA00022801"/>
    </source>
</evidence>
<evidence type="ECO:0000256" key="7">
    <source>
        <dbReference type="ARBA" id="ARBA00023145"/>
    </source>
</evidence>